<organism evidence="1 2">
    <name type="scientific">Candidatus Woesebacteria bacterium GW2011_GWB1_39_12</name>
    <dbReference type="NCBI Taxonomy" id="1618574"/>
    <lineage>
        <taxon>Bacteria</taxon>
        <taxon>Candidatus Woeseibacteriota</taxon>
    </lineage>
</organism>
<gene>
    <name evidence="1" type="ORF">UT24_C0016G0007</name>
</gene>
<accession>A0A0G0MAD0</accession>
<dbReference type="AlphaFoldDB" id="A0A0G0MAD0"/>
<evidence type="ECO:0000313" key="2">
    <source>
        <dbReference type="Proteomes" id="UP000033881"/>
    </source>
</evidence>
<dbReference type="Proteomes" id="UP000033881">
    <property type="component" value="Unassembled WGS sequence"/>
</dbReference>
<dbReference type="STRING" id="1618574.UT24_C0016G0007"/>
<reference evidence="1 2" key="1">
    <citation type="journal article" date="2015" name="Nature">
        <title>rRNA introns, odd ribosomes, and small enigmatic genomes across a large radiation of phyla.</title>
        <authorList>
            <person name="Brown C.T."/>
            <person name="Hug L.A."/>
            <person name="Thomas B.C."/>
            <person name="Sharon I."/>
            <person name="Castelle C.J."/>
            <person name="Singh A."/>
            <person name="Wilkins M.J."/>
            <person name="Williams K.H."/>
            <person name="Banfield J.F."/>
        </authorList>
    </citation>
    <scope>NUCLEOTIDE SEQUENCE [LARGE SCALE GENOMIC DNA]</scope>
</reference>
<proteinExistence type="predicted"/>
<comment type="caution">
    <text evidence="1">The sequence shown here is derived from an EMBL/GenBank/DDBJ whole genome shotgun (WGS) entry which is preliminary data.</text>
</comment>
<evidence type="ECO:0000313" key="1">
    <source>
        <dbReference type="EMBL" id="KKR00118.1"/>
    </source>
</evidence>
<name>A0A0G0MAD0_9BACT</name>
<protein>
    <submittedName>
        <fullName evidence="1">Uncharacterized protein</fullName>
    </submittedName>
</protein>
<sequence>MANIVSLAATDIWTEHQYQQHALGQKGETADGRIFRYAKMGEAITIGYLTQSPAIDTATITMAVTSAAVVGAKSITFTHGATTSAANEYAEGFLSVSYGTGIGQTLKVASHLAYTSAQTGAVVNLEDPLLVALDTTSKIDLAHNPWNGVLMDTSAVTQPTGVALRSFTSGYFGWLQTKGVVGLFSDATIAAGYTFISDGSVSGGIDVISNDIQQVKVGEAIQAGAQNYAHQVYLRID</sequence>
<dbReference type="EMBL" id="LBWB01000016">
    <property type="protein sequence ID" value="KKR00118.1"/>
    <property type="molecule type" value="Genomic_DNA"/>
</dbReference>